<dbReference type="EMBL" id="RCNR01000008">
    <property type="protein sequence ID" value="MUH35349.1"/>
    <property type="molecule type" value="Genomic_DNA"/>
</dbReference>
<dbReference type="Pfam" id="PF22817">
    <property type="entry name" value="ApeP-like"/>
    <property type="match status" value="1"/>
</dbReference>
<comment type="caution">
    <text evidence="1">The sequence shown here is derived from an EMBL/GenBank/DDBJ whole genome shotgun (WGS) entry which is preliminary data.</text>
</comment>
<dbReference type="Proteomes" id="UP000540519">
    <property type="component" value="Unassembled WGS sequence"/>
</dbReference>
<organism evidence="1 2">
    <name type="scientific">Zobellia amurskyensis</name>
    <dbReference type="NCBI Taxonomy" id="248905"/>
    <lineage>
        <taxon>Bacteria</taxon>
        <taxon>Pseudomonadati</taxon>
        <taxon>Bacteroidota</taxon>
        <taxon>Flavobacteriia</taxon>
        <taxon>Flavobacteriales</taxon>
        <taxon>Flavobacteriaceae</taxon>
        <taxon>Zobellia</taxon>
    </lineage>
</organism>
<keyword evidence="2" id="KW-1185">Reference proteome</keyword>
<name>A0A7X2ZS15_9FLAO</name>
<evidence type="ECO:0000313" key="2">
    <source>
        <dbReference type="Proteomes" id="UP000540519"/>
    </source>
</evidence>
<evidence type="ECO:0008006" key="3">
    <source>
        <dbReference type="Google" id="ProtNLM"/>
    </source>
</evidence>
<dbReference type="Gene3D" id="3.10.129.10">
    <property type="entry name" value="Hotdog Thioesterase"/>
    <property type="match status" value="1"/>
</dbReference>
<sequence length="145" mass="15948">MNLLKETITDKEFLQNLIPQKPPFVMVGKLLEYSDKKIVSGLIVPEDNIFVFENRFMAPGLIENMAQTVALHTGYKYYLAKKPAPTGYIGAIKKATVNALPFVGQELETTVEILHDIMGITMVSAVVTCEGIVLATSEMKTALAN</sequence>
<accession>A0A7X2ZS15</accession>
<gene>
    <name evidence="1" type="ORF">D9O36_05810</name>
</gene>
<evidence type="ECO:0000313" key="1">
    <source>
        <dbReference type="EMBL" id="MUH35349.1"/>
    </source>
</evidence>
<reference evidence="1 2" key="1">
    <citation type="journal article" date="2019" name="Mar. Drugs">
        <title>Comparative Genomics and CAZyme Genome Repertoires of Marine Zobellia amurskyensis KMM 3526(T) and Zobellia laminariae KMM 3676(T).</title>
        <authorList>
            <person name="Chernysheva N."/>
            <person name="Bystritskaya E."/>
            <person name="Stenkova A."/>
            <person name="Golovkin I."/>
            <person name="Nedashkovskaya O."/>
            <person name="Isaeva M."/>
        </authorList>
    </citation>
    <scope>NUCLEOTIDE SEQUENCE [LARGE SCALE GENOMIC DNA]</scope>
    <source>
        <strain evidence="1 2">KMM 3526</strain>
    </source>
</reference>
<dbReference type="SUPFAM" id="SSF54637">
    <property type="entry name" value="Thioesterase/thiol ester dehydrase-isomerase"/>
    <property type="match status" value="1"/>
</dbReference>
<dbReference type="InterPro" id="IPR016776">
    <property type="entry name" value="ApeP-like_dehydratase"/>
</dbReference>
<proteinExistence type="predicted"/>
<dbReference type="InterPro" id="IPR029069">
    <property type="entry name" value="HotDog_dom_sf"/>
</dbReference>
<dbReference type="OrthoDB" id="2922403at2"/>
<dbReference type="RefSeq" id="WP_155599198.1">
    <property type="nucleotide sequence ID" value="NZ_RCNR01000008.1"/>
</dbReference>
<protein>
    <recommendedName>
        <fullName evidence="3">3-hydroxymyristoyl/3-hydroxydecanoyl-(Acyl carrier protein) dehydratase</fullName>
    </recommendedName>
</protein>
<dbReference type="AlphaFoldDB" id="A0A7X2ZS15"/>